<protein>
    <submittedName>
        <fullName evidence="2">Uncharacterized protein</fullName>
    </submittedName>
</protein>
<sequence length="81" mass="8374">GGAIGRDRRCPPGAVRLRAGPVRRPPPPVLPLPAGEPGRRRDPRGARRDPSPVGVPAPARGLGGRRAVGRGRAAARARGQL</sequence>
<name>A0A6J4U733_9BACT</name>
<feature type="compositionally biased region" description="Basic and acidic residues" evidence="1">
    <location>
        <begin position="1"/>
        <end position="10"/>
    </location>
</feature>
<gene>
    <name evidence="2" type="ORF">AVDCRST_MAG59-975</name>
</gene>
<dbReference type="EMBL" id="CADCWF010000055">
    <property type="protein sequence ID" value="CAA9542646.1"/>
    <property type="molecule type" value="Genomic_DNA"/>
</dbReference>
<feature type="compositionally biased region" description="Low complexity" evidence="1">
    <location>
        <begin position="13"/>
        <end position="22"/>
    </location>
</feature>
<reference evidence="2" key="1">
    <citation type="submission" date="2020-02" db="EMBL/GenBank/DDBJ databases">
        <authorList>
            <person name="Meier V. D."/>
        </authorList>
    </citation>
    <scope>NUCLEOTIDE SEQUENCE</scope>
    <source>
        <strain evidence="2">AVDCRST_MAG59</strain>
    </source>
</reference>
<feature type="non-terminal residue" evidence="2">
    <location>
        <position position="1"/>
    </location>
</feature>
<organism evidence="2">
    <name type="scientific">uncultured Thermomicrobiales bacterium</name>
    <dbReference type="NCBI Taxonomy" id="1645740"/>
    <lineage>
        <taxon>Bacteria</taxon>
        <taxon>Pseudomonadati</taxon>
        <taxon>Thermomicrobiota</taxon>
        <taxon>Thermomicrobia</taxon>
        <taxon>Thermomicrobiales</taxon>
        <taxon>environmental samples</taxon>
    </lineage>
</organism>
<accession>A0A6J4U733</accession>
<evidence type="ECO:0000256" key="1">
    <source>
        <dbReference type="SAM" id="MobiDB-lite"/>
    </source>
</evidence>
<dbReference type="AlphaFoldDB" id="A0A6J4U733"/>
<feature type="region of interest" description="Disordered" evidence="1">
    <location>
        <begin position="1"/>
        <end position="81"/>
    </location>
</feature>
<evidence type="ECO:0000313" key="2">
    <source>
        <dbReference type="EMBL" id="CAA9542646.1"/>
    </source>
</evidence>
<feature type="compositionally biased region" description="Basic and acidic residues" evidence="1">
    <location>
        <begin position="37"/>
        <end position="50"/>
    </location>
</feature>
<proteinExistence type="predicted"/>
<feature type="non-terminal residue" evidence="2">
    <location>
        <position position="81"/>
    </location>
</feature>